<dbReference type="CDD" id="cd06257">
    <property type="entry name" value="DnaJ"/>
    <property type="match status" value="1"/>
</dbReference>
<dbReference type="GO" id="GO:0004482">
    <property type="term" value="F:mRNA 5'-cap (guanine-N7-)-methyltransferase activity"/>
    <property type="evidence" value="ECO:0007669"/>
    <property type="project" value="UniProtKB-EC"/>
</dbReference>
<dbReference type="InterPro" id="IPR036869">
    <property type="entry name" value="J_dom_sf"/>
</dbReference>
<feature type="region of interest" description="Disordered" evidence="8">
    <location>
        <begin position="663"/>
        <end position="711"/>
    </location>
</feature>
<keyword evidence="6" id="KW-0506">mRNA capping</keyword>
<evidence type="ECO:0000259" key="10">
    <source>
        <dbReference type="PROSITE" id="PS51562"/>
    </source>
</evidence>
<dbReference type="Pfam" id="PF03291">
    <property type="entry name" value="mRNA_G-N7_MeTrfase"/>
    <property type="match status" value="1"/>
</dbReference>
<sequence>MTGPTPAVQPPKDGIPRQLRMCAPNEQSESSYSPIFRRVEAGLIKALASRPKEEVRLAASLVTLSDKITGEPIGLPIKRSSGWCFMDPAGTFNTSEDALRDPSKALEFLKAHEAGWTSVDVSEASSAPTGSEEVVERFLMYRPESSVHLRVDICVPQEDYSGSEGACTVLRFNKGPDLWWRVVVQSQALRVDVNPLLLRNQYTRMIGKHTHGLSVAVRDLLRNAESLAVMADTMPPPPLCYENLFTSTGAAASYNVEDHYDRKTRNQISQGESEVGVLRKYNNLVKRVLIDKFVPSHGPVVLDLACGHGQDLWKYSACKPRLYVGVDISAEAIEEARRRYAESERRLQYRAVFMQGNLEDKATFQKILEIAKQEGVSSGENRRVFDTVSMQLAMHYLMKSDEAAQQFLGRVATVIKPGGNFIGTIPCSETIVSRLKRANLSPDGSSKFGNEVYSVTFEKDQLSKLAPSDPAPASGDGHQGALAIDHKKCSTEWGVVYQFWLMQSIDDQAEYLVPFKALDAVARLTNLKCVLHANFGAFLEHYETKSVPPSANKQRIRRAYLDLSLRFHPNSIGAESDDTRQAAEEFFKTIKDAYDILSDSHLHSCYLENMRFGSSAALVAVERARQGRAVNKRVDALQFYADALNLFPNLTQGSDPLAGDLPTGKATETHGPNLTRGLFAHPYARPQVPPSTSSRSPQYPLRPPMQQPGQQKQMQGELLLGVTLSSTGFYVYVYLGPGQFVRGPDRPTLFLAVSDGARLVRGMENHKIYEVLAVLLEEARQPWAVQTQGFGSMVPERATPSIFREGETFARHLPTGGLVPGEASTNIAPTNTTPSSWNQAAMSAGRHVAYPSTGGVNSTHPMPLNLQMGSLPNCPPSTGYGYNTNGGSGSLPRVPPLWETLSVKELIEMHGKAVWEFFPLEARRKFFNFAMRFYIPRERPHAAQPRSPPEFRGLPHHVFDAYVVMFFRYLKIVNDIETNIAQNEGGLERFPTHFPDGTAIDDYLMGEGMNFMRRYGQLYLIRLTIERLSTSDPTYLASVSQRITAQTRRTPPIWKEDPTWTWTETDDLKLLCSLEENGLGELVESSALVAGDSL</sequence>
<evidence type="ECO:0000256" key="1">
    <source>
        <dbReference type="ARBA" id="ARBA00011926"/>
    </source>
</evidence>
<dbReference type="EC" id="2.1.1.56" evidence="1"/>
<comment type="catalytic activity">
    <reaction evidence="7">
        <text>a 5'-end (5'-triphosphoguanosine)-ribonucleoside in mRNA + S-adenosyl-L-methionine = a 5'-end (N(7)-methyl 5'-triphosphoguanosine)-ribonucleoside in mRNA + S-adenosyl-L-homocysteine</text>
        <dbReference type="Rhea" id="RHEA:67008"/>
        <dbReference type="Rhea" id="RHEA-COMP:17166"/>
        <dbReference type="Rhea" id="RHEA-COMP:17167"/>
        <dbReference type="ChEBI" id="CHEBI:57856"/>
        <dbReference type="ChEBI" id="CHEBI:59789"/>
        <dbReference type="ChEBI" id="CHEBI:156461"/>
        <dbReference type="ChEBI" id="CHEBI:167617"/>
        <dbReference type="EC" id="2.1.1.56"/>
    </reaction>
</comment>
<dbReference type="InterPro" id="IPR001623">
    <property type="entry name" value="DnaJ_domain"/>
</dbReference>
<protein>
    <recommendedName>
        <fullName evidence="1">mRNA (guanine-N(7))-methyltransferase</fullName>
        <ecNumber evidence="1">2.1.1.56</ecNumber>
    </recommendedName>
</protein>
<dbReference type="Gene3D" id="3.40.50.150">
    <property type="entry name" value="Vaccinia Virus protein VP39"/>
    <property type="match status" value="1"/>
</dbReference>
<evidence type="ECO:0000256" key="8">
    <source>
        <dbReference type="SAM" id="MobiDB-lite"/>
    </source>
</evidence>
<evidence type="ECO:0000256" key="7">
    <source>
        <dbReference type="ARBA" id="ARBA00044712"/>
    </source>
</evidence>
<dbReference type="InterPro" id="IPR004971">
    <property type="entry name" value="mRNA_G-N7_MeTrfase_dom"/>
</dbReference>
<comment type="caution">
    <text evidence="11">The sequence shown here is derived from an EMBL/GenBank/DDBJ whole genome shotgun (WGS) entry which is preliminary data.</text>
</comment>
<feature type="domain" description="J" evidence="9">
    <location>
        <begin position="540"/>
        <end position="613"/>
    </location>
</feature>
<keyword evidence="12" id="KW-1185">Reference proteome</keyword>
<dbReference type="GO" id="GO:0003723">
    <property type="term" value="F:RNA binding"/>
    <property type="evidence" value="ECO:0007669"/>
    <property type="project" value="UniProtKB-KW"/>
</dbReference>
<evidence type="ECO:0000256" key="2">
    <source>
        <dbReference type="ARBA" id="ARBA00022603"/>
    </source>
</evidence>
<evidence type="ECO:0000313" key="11">
    <source>
        <dbReference type="EMBL" id="KAF4711714.1"/>
    </source>
</evidence>
<evidence type="ECO:0000256" key="5">
    <source>
        <dbReference type="ARBA" id="ARBA00022884"/>
    </source>
</evidence>
<dbReference type="PANTHER" id="PTHR12189:SF2">
    <property type="entry name" value="MRNA CAP GUANINE-N7 METHYLTRANSFERASE"/>
    <property type="match status" value="1"/>
</dbReference>
<evidence type="ECO:0000259" key="9">
    <source>
        <dbReference type="PROSITE" id="PS50076"/>
    </source>
</evidence>
<proteinExistence type="predicted"/>
<keyword evidence="4" id="KW-0949">S-adenosyl-L-methionine</keyword>
<dbReference type="Proteomes" id="UP000553632">
    <property type="component" value="Unassembled WGS sequence"/>
</dbReference>
<evidence type="ECO:0000256" key="4">
    <source>
        <dbReference type="ARBA" id="ARBA00022691"/>
    </source>
</evidence>
<gene>
    <name evidence="11" type="ORF">FOZ63_012192</name>
</gene>
<dbReference type="InterPro" id="IPR029063">
    <property type="entry name" value="SAM-dependent_MTases_sf"/>
</dbReference>
<dbReference type="SUPFAM" id="SSF46565">
    <property type="entry name" value="Chaperone J-domain"/>
    <property type="match status" value="1"/>
</dbReference>
<dbReference type="GO" id="GO:0005634">
    <property type="term" value="C:nucleus"/>
    <property type="evidence" value="ECO:0007669"/>
    <property type="project" value="TreeGrafter"/>
</dbReference>
<dbReference type="EMBL" id="JABANO010030531">
    <property type="protein sequence ID" value="KAF4711714.1"/>
    <property type="molecule type" value="Genomic_DNA"/>
</dbReference>
<organism evidence="11 12">
    <name type="scientific">Perkinsus olseni</name>
    <name type="common">Perkinsus atlanticus</name>
    <dbReference type="NCBI Taxonomy" id="32597"/>
    <lineage>
        <taxon>Eukaryota</taxon>
        <taxon>Sar</taxon>
        <taxon>Alveolata</taxon>
        <taxon>Perkinsozoa</taxon>
        <taxon>Perkinsea</taxon>
        <taxon>Perkinsida</taxon>
        <taxon>Perkinsidae</taxon>
        <taxon>Perkinsus</taxon>
    </lineage>
</organism>
<evidence type="ECO:0000256" key="3">
    <source>
        <dbReference type="ARBA" id="ARBA00022679"/>
    </source>
</evidence>
<evidence type="ECO:0000256" key="6">
    <source>
        <dbReference type="ARBA" id="ARBA00023042"/>
    </source>
</evidence>
<feature type="non-terminal residue" evidence="11">
    <location>
        <position position="1"/>
    </location>
</feature>
<dbReference type="PROSITE" id="PS50076">
    <property type="entry name" value="DNAJ_2"/>
    <property type="match status" value="1"/>
</dbReference>
<dbReference type="PANTHER" id="PTHR12189">
    <property type="entry name" value="MRNA GUANINE-7- METHYLTRANSFERASE"/>
    <property type="match status" value="1"/>
</dbReference>
<feature type="domain" description="MRNA cap 0 methyltransferase" evidence="10">
    <location>
        <begin position="273"/>
        <end position="568"/>
    </location>
</feature>
<dbReference type="SMART" id="SM00271">
    <property type="entry name" value="DnaJ"/>
    <property type="match status" value="1"/>
</dbReference>
<keyword evidence="3" id="KW-0808">Transferase</keyword>
<keyword evidence="6" id="KW-0507">mRNA processing</keyword>
<keyword evidence="5" id="KW-0694">RNA-binding</keyword>
<dbReference type="PRINTS" id="PR00625">
    <property type="entry name" value="JDOMAIN"/>
</dbReference>
<keyword evidence="2" id="KW-0489">Methyltransferase</keyword>
<dbReference type="InterPro" id="IPR039753">
    <property type="entry name" value="RG7MT1"/>
</dbReference>
<name>A0A7J6QSX6_PEROL</name>
<evidence type="ECO:0000313" key="12">
    <source>
        <dbReference type="Proteomes" id="UP000553632"/>
    </source>
</evidence>
<dbReference type="CDD" id="cd02440">
    <property type="entry name" value="AdoMet_MTases"/>
    <property type="match status" value="1"/>
</dbReference>
<accession>A0A7J6QSX6</accession>
<reference evidence="11 12" key="1">
    <citation type="submission" date="2020-04" db="EMBL/GenBank/DDBJ databases">
        <title>Perkinsus olseni comparative genomics.</title>
        <authorList>
            <person name="Bogema D.R."/>
        </authorList>
    </citation>
    <scope>NUCLEOTIDE SEQUENCE [LARGE SCALE GENOMIC DNA]</scope>
    <source>
        <strain evidence="11 12">ATCC PRA-207</strain>
    </source>
</reference>
<dbReference type="AlphaFoldDB" id="A0A7J6QSX6"/>
<dbReference type="SUPFAM" id="SSF53335">
    <property type="entry name" value="S-adenosyl-L-methionine-dependent methyltransferases"/>
    <property type="match status" value="1"/>
</dbReference>
<dbReference type="PROSITE" id="PS51562">
    <property type="entry name" value="RNA_CAP0_MT"/>
    <property type="match status" value="1"/>
</dbReference>